<dbReference type="Pfam" id="PF00144">
    <property type="entry name" value="Beta-lactamase"/>
    <property type="match status" value="1"/>
</dbReference>
<dbReference type="InterPro" id="IPR050491">
    <property type="entry name" value="AmpC-like"/>
</dbReference>
<sequence length="484" mass="52883">MASFSPKRISETADRLIEEFHLPGMSVGVVSNNELAYAKGFGWADITKRKPQDPVLHQRIGSITKTMVCLCAMALVEEGRLRLDSHVGNLLPELKLNGYGDELTLWHLLTHTGGIGESPTVSNAADPIKVLWADSPDTPPLAEKYPDGITIDVKPGSKWHYANHGWMLVGEIIARLEGDTIEQVLQRRIFEPLGMHATDNLDLPGERLTTGYTHAPSPESLDQLELLGKAPPSARPVDGHNIPGEWVYINGRAAGAVQSNIPDMALYAAALLNKGSGIVKPNTFNDMLKPHWCPDERLISIGLSFFRSHQFGEFTFGHNGGVDGGWNTNLTLIPGKNLAMLVHLNAYLDSSEEVYSQLLQSVLDAPAPAIPDTPLDAKVRSSATGVYTFPSGTLTNSRPVRLHGRLQITEENNELILRSRRGAWRNGVRLLATDANDPLLLTLDTASTIKPNIALAMDSNGSINSLRLDRLSLMERDDSLSPWG</sequence>
<dbReference type="GO" id="GO:0008800">
    <property type="term" value="F:beta-lactamase activity"/>
    <property type="evidence" value="ECO:0007669"/>
    <property type="project" value="UniProtKB-EC"/>
</dbReference>
<dbReference type="PROSITE" id="PS51462">
    <property type="entry name" value="NUDIX"/>
    <property type="match status" value="1"/>
</dbReference>
<reference evidence="2" key="1">
    <citation type="submission" date="2015-10" db="EMBL/GenBank/DDBJ databases">
        <authorList>
            <person name="Gilbert D.G."/>
        </authorList>
    </citation>
    <scope>NUCLEOTIDE SEQUENCE</scope>
</reference>
<dbReference type="InterPro" id="IPR012338">
    <property type="entry name" value="Beta-lactam/transpept-like"/>
</dbReference>
<name>A0A160TUF8_9ZZZZ</name>
<dbReference type="SUPFAM" id="SSF56601">
    <property type="entry name" value="beta-lactamase/transpeptidase-like"/>
    <property type="match status" value="1"/>
</dbReference>
<dbReference type="InterPro" id="IPR000086">
    <property type="entry name" value="NUDIX_hydrolase_dom"/>
</dbReference>
<evidence type="ECO:0000259" key="1">
    <source>
        <dbReference type="PROSITE" id="PS51462"/>
    </source>
</evidence>
<dbReference type="AlphaFoldDB" id="A0A160TUF8"/>
<dbReference type="PANTHER" id="PTHR46825">
    <property type="entry name" value="D-ALANYL-D-ALANINE-CARBOXYPEPTIDASE/ENDOPEPTIDASE AMPH"/>
    <property type="match status" value="1"/>
</dbReference>
<dbReference type="PANTHER" id="PTHR46825:SF9">
    <property type="entry name" value="BETA-LACTAMASE-RELATED DOMAIN-CONTAINING PROTEIN"/>
    <property type="match status" value="1"/>
</dbReference>
<dbReference type="EMBL" id="CZRL01000098">
    <property type="protein sequence ID" value="CUS53851.1"/>
    <property type="molecule type" value="Genomic_DNA"/>
</dbReference>
<organism evidence="2">
    <name type="scientific">hydrothermal vent metagenome</name>
    <dbReference type="NCBI Taxonomy" id="652676"/>
    <lineage>
        <taxon>unclassified sequences</taxon>
        <taxon>metagenomes</taxon>
        <taxon>ecological metagenomes</taxon>
    </lineage>
</organism>
<proteinExistence type="predicted"/>
<dbReference type="Gene3D" id="3.40.710.10">
    <property type="entry name" value="DD-peptidase/beta-lactamase superfamily"/>
    <property type="match status" value="1"/>
</dbReference>
<keyword evidence="2" id="KW-0378">Hydrolase</keyword>
<feature type="domain" description="Nudix hydrolase" evidence="1">
    <location>
        <begin position="105"/>
        <end position="270"/>
    </location>
</feature>
<protein>
    <submittedName>
        <fullName evidence="2">Beta-lactamase</fullName>
        <ecNumber evidence="2">3.5.2.6</ecNumber>
    </submittedName>
</protein>
<dbReference type="InterPro" id="IPR001466">
    <property type="entry name" value="Beta-lactam-related"/>
</dbReference>
<accession>A0A160TUF8</accession>
<gene>
    <name evidence="2" type="ORF">MGWOODY_XGa2917</name>
</gene>
<evidence type="ECO:0000313" key="2">
    <source>
        <dbReference type="EMBL" id="CUS53851.1"/>
    </source>
</evidence>
<dbReference type="EC" id="3.5.2.6" evidence="2"/>